<accession>A0A6J6V1K6</accession>
<dbReference type="InterPro" id="IPR041999">
    <property type="entry name" value="Sortase_D_1"/>
</dbReference>
<name>A0A6J6V1K6_9ZZZZ</name>
<evidence type="ECO:0000313" key="2">
    <source>
        <dbReference type="EMBL" id="CAB4765125.1"/>
    </source>
</evidence>
<dbReference type="CDD" id="cd05828">
    <property type="entry name" value="Sortase_D_1"/>
    <property type="match status" value="1"/>
</dbReference>
<dbReference type="EMBL" id="CAEZZR010000008">
    <property type="protein sequence ID" value="CAB4765125.1"/>
    <property type="molecule type" value="Genomic_DNA"/>
</dbReference>
<dbReference type="InterPro" id="IPR005754">
    <property type="entry name" value="Sortase"/>
</dbReference>
<evidence type="ECO:0000256" key="1">
    <source>
        <dbReference type="ARBA" id="ARBA00022801"/>
    </source>
</evidence>
<dbReference type="NCBIfam" id="NF033746">
    <property type="entry name" value="class_D_sortase"/>
    <property type="match status" value="1"/>
</dbReference>
<dbReference type="GO" id="GO:0016787">
    <property type="term" value="F:hydrolase activity"/>
    <property type="evidence" value="ECO:0007669"/>
    <property type="project" value="UniProtKB-KW"/>
</dbReference>
<dbReference type="Pfam" id="PF04203">
    <property type="entry name" value="Sortase"/>
    <property type="match status" value="1"/>
</dbReference>
<dbReference type="InterPro" id="IPR023365">
    <property type="entry name" value="Sortase_dom-sf"/>
</dbReference>
<gene>
    <name evidence="2" type="ORF">UFOPK2907_00165</name>
    <name evidence="3" type="ORF">UFOPK3241_01155</name>
</gene>
<sequence length="202" mass="21752">MKRSRIALLATSTLAISLGLATAGYAGIEIYQMNSNLGIEYLPRLDLTAQSKSLMPLSRPNVGDVIGFLSIPRIKKVIPIIEGTNAQELKKGVGHYIGSVLPGISDNSVLAGHRDSVFKNLGNVKLGDLLTVSTDYGTFVYKVKKIRIVEADDKTVIVPTDGAVLTLSTCYPFGYIGNAPKRYIVQADLLESEAIQSNLVDV</sequence>
<dbReference type="Gene3D" id="2.40.260.10">
    <property type="entry name" value="Sortase"/>
    <property type="match status" value="1"/>
</dbReference>
<keyword evidence="1" id="KW-0378">Hydrolase</keyword>
<dbReference type="SUPFAM" id="SSF63817">
    <property type="entry name" value="Sortase"/>
    <property type="match status" value="1"/>
</dbReference>
<protein>
    <submittedName>
        <fullName evidence="2">Unannotated protein</fullName>
    </submittedName>
</protein>
<proteinExistence type="predicted"/>
<organism evidence="2">
    <name type="scientific">freshwater metagenome</name>
    <dbReference type="NCBI Taxonomy" id="449393"/>
    <lineage>
        <taxon>unclassified sequences</taxon>
        <taxon>metagenomes</taxon>
        <taxon>ecological metagenomes</taxon>
    </lineage>
</organism>
<evidence type="ECO:0000313" key="3">
    <source>
        <dbReference type="EMBL" id="CAB4844876.1"/>
    </source>
</evidence>
<dbReference type="EMBL" id="CAFAZX010000078">
    <property type="protein sequence ID" value="CAB4844876.1"/>
    <property type="molecule type" value="Genomic_DNA"/>
</dbReference>
<dbReference type="NCBIfam" id="TIGR01076">
    <property type="entry name" value="sortase_fam"/>
    <property type="match status" value="1"/>
</dbReference>
<dbReference type="InterPro" id="IPR053525">
    <property type="entry name" value="Sortase_D"/>
</dbReference>
<dbReference type="AlphaFoldDB" id="A0A6J6V1K6"/>
<reference evidence="2" key="1">
    <citation type="submission" date="2020-05" db="EMBL/GenBank/DDBJ databases">
        <authorList>
            <person name="Chiriac C."/>
            <person name="Salcher M."/>
            <person name="Ghai R."/>
            <person name="Kavagutti S V."/>
        </authorList>
    </citation>
    <scope>NUCLEOTIDE SEQUENCE</scope>
</reference>